<feature type="compositionally biased region" description="Basic and acidic residues" evidence="1">
    <location>
        <begin position="93"/>
        <end position="103"/>
    </location>
</feature>
<evidence type="ECO:0000256" key="1">
    <source>
        <dbReference type="SAM" id="MobiDB-lite"/>
    </source>
</evidence>
<organism evidence="2">
    <name type="scientific">Fagus sylvatica</name>
    <name type="common">Beechnut</name>
    <dbReference type="NCBI Taxonomy" id="28930"/>
    <lineage>
        <taxon>Eukaryota</taxon>
        <taxon>Viridiplantae</taxon>
        <taxon>Streptophyta</taxon>
        <taxon>Embryophyta</taxon>
        <taxon>Tracheophyta</taxon>
        <taxon>Spermatophyta</taxon>
        <taxon>Magnoliopsida</taxon>
        <taxon>eudicotyledons</taxon>
        <taxon>Gunneridae</taxon>
        <taxon>Pentapetalae</taxon>
        <taxon>rosids</taxon>
        <taxon>fabids</taxon>
        <taxon>Fagales</taxon>
        <taxon>Fagaceae</taxon>
        <taxon>Fagus</taxon>
    </lineage>
</organism>
<feature type="compositionally biased region" description="Polar residues" evidence="1">
    <location>
        <begin position="120"/>
        <end position="140"/>
    </location>
</feature>
<name>A0A2N9GX73_FAGSY</name>
<feature type="region of interest" description="Disordered" evidence="1">
    <location>
        <begin position="117"/>
        <end position="159"/>
    </location>
</feature>
<gene>
    <name evidence="2" type="ORF">FSB_LOCUS32000</name>
</gene>
<sequence length="271" mass="30198">MGGVRSFRIESKRFDLIREGDGLDSVSLIESGRYMRHSAFIRTFRESDKGYVIRRFTNLHGRYLEVTDYGRGGCKVEEKRNQPRQGYMNTAEDDTHKRISVKERLGPTVSYADSLRIPASQHQAGNSKSLTSQDPVSKSLKSPEITHPKDTANGNEGGKAKFEEKFLGVNPFRRSGKDMAYPNLKISVNIEGKRTVTWDNKAKKAESAGAVLTRPQLGQVIQKPNTLACVAPEEMFLGPSQFEWGETSTKVHKPKQVWVPKSVSGGPLVTA</sequence>
<accession>A0A2N9GX73</accession>
<reference evidence="2" key="1">
    <citation type="submission" date="2018-02" db="EMBL/GenBank/DDBJ databases">
        <authorList>
            <person name="Cohen D.B."/>
            <person name="Kent A.D."/>
        </authorList>
    </citation>
    <scope>NUCLEOTIDE SEQUENCE</scope>
</reference>
<protein>
    <submittedName>
        <fullName evidence="2">Uncharacterized protein</fullName>
    </submittedName>
</protein>
<dbReference type="AlphaFoldDB" id="A0A2N9GX73"/>
<feature type="region of interest" description="Disordered" evidence="1">
    <location>
        <begin position="78"/>
        <end position="103"/>
    </location>
</feature>
<proteinExistence type="predicted"/>
<evidence type="ECO:0000313" key="2">
    <source>
        <dbReference type="EMBL" id="SPD04118.1"/>
    </source>
</evidence>
<dbReference type="EMBL" id="OIVN01002494">
    <property type="protein sequence ID" value="SPD04118.1"/>
    <property type="molecule type" value="Genomic_DNA"/>
</dbReference>